<evidence type="ECO:0000313" key="5">
    <source>
        <dbReference type="EMBL" id="HIX77051.1"/>
    </source>
</evidence>
<dbReference type="Pfam" id="PF12833">
    <property type="entry name" value="HTH_18"/>
    <property type="match status" value="1"/>
</dbReference>
<dbReference type="PROSITE" id="PS00041">
    <property type="entry name" value="HTH_ARAC_FAMILY_1"/>
    <property type="match status" value="1"/>
</dbReference>
<dbReference type="InterPro" id="IPR018062">
    <property type="entry name" value="HTH_AraC-typ_CS"/>
</dbReference>
<dbReference type="Pfam" id="PF02311">
    <property type="entry name" value="AraC_binding"/>
    <property type="match status" value="1"/>
</dbReference>
<evidence type="ECO:0000313" key="6">
    <source>
        <dbReference type="Proteomes" id="UP000886890"/>
    </source>
</evidence>
<evidence type="ECO:0000256" key="1">
    <source>
        <dbReference type="ARBA" id="ARBA00023015"/>
    </source>
</evidence>
<dbReference type="InterPro" id="IPR009057">
    <property type="entry name" value="Homeodomain-like_sf"/>
</dbReference>
<accession>A0A9D2BI69</accession>
<organism evidence="5 6">
    <name type="scientific">Candidatus Fusicatenibacter merdavium</name>
    <dbReference type="NCBI Taxonomy" id="2838600"/>
    <lineage>
        <taxon>Bacteria</taxon>
        <taxon>Bacillati</taxon>
        <taxon>Bacillota</taxon>
        <taxon>Clostridia</taxon>
        <taxon>Lachnospirales</taxon>
        <taxon>Lachnospiraceae</taxon>
        <taxon>Fusicatenibacter</taxon>
    </lineage>
</organism>
<feature type="domain" description="HTH araC/xylS-type" evidence="4">
    <location>
        <begin position="190"/>
        <end position="291"/>
    </location>
</feature>
<reference evidence="5" key="1">
    <citation type="journal article" date="2021" name="PeerJ">
        <title>Extensive microbial diversity within the chicken gut microbiome revealed by metagenomics and culture.</title>
        <authorList>
            <person name="Gilroy R."/>
            <person name="Ravi A."/>
            <person name="Getino M."/>
            <person name="Pursley I."/>
            <person name="Horton D.L."/>
            <person name="Alikhan N.F."/>
            <person name="Baker D."/>
            <person name="Gharbi K."/>
            <person name="Hall N."/>
            <person name="Watson M."/>
            <person name="Adriaenssens E.M."/>
            <person name="Foster-Nyarko E."/>
            <person name="Jarju S."/>
            <person name="Secka A."/>
            <person name="Antonio M."/>
            <person name="Oren A."/>
            <person name="Chaudhuri R.R."/>
            <person name="La Ragione R."/>
            <person name="Hildebrand F."/>
            <person name="Pallen M.J."/>
        </authorList>
    </citation>
    <scope>NUCLEOTIDE SEQUENCE</scope>
    <source>
        <strain evidence="5">CHK183-1962</strain>
    </source>
</reference>
<dbReference type="SMART" id="SM00342">
    <property type="entry name" value="HTH_ARAC"/>
    <property type="match status" value="1"/>
</dbReference>
<gene>
    <name evidence="5" type="ORF">H9734_05575</name>
</gene>
<dbReference type="PROSITE" id="PS01124">
    <property type="entry name" value="HTH_ARAC_FAMILY_2"/>
    <property type="match status" value="1"/>
</dbReference>
<proteinExistence type="predicted"/>
<dbReference type="Proteomes" id="UP000886890">
    <property type="component" value="Unassembled WGS sequence"/>
</dbReference>
<dbReference type="InterPro" id="IPR003313">
    <property type="entry name" value="AraC-bd"/>
</dbReference>
<evidence type="ECO:0000256" key="3">
    <source>
        <dbReference type="ARBA" id="ARBA00023163"/>
    </source>
</evidence>
<dbReference type="GO" id="GO:0003700">
    <property type="term" value="F:DNA-binding transcription factor activity"/>
    <property type="evidence" value="ECO:0007669"/>
    <property type="project" value="InterPro"/>
</dbReference>
<dbReference type="SUPFAM" id="SSF51215">
    <property type="entry name" value="Regulatory protein AraC"/>
    <property type="match status" value="1"/>
</dbReference>
<dbReference type="PRINTS" id="PR00032">
    <property type="entry name" value="HTHARAC"/>
</dbReference>
<dbReference type="Gene3D" id="2.60.120.10">
    <property type="entry name" value="Jelly Rolls"/>
    <property type="match status" value="1"/>
</dbReference>
<evidence type="ECO:0000259" key="4">
    <source>
        <dbReference type="PROSITE" id="PS01124"/>
    </source>
</evidence>
<comment type="caution">
    <text evidence="5">The sequence shown here is derived from an EMBL/GenBank/DDBJ whole genome shotgun (WGS) entry which is preliminary data.</text>
</comment>
<dbReference type="InterPro" id="IPR020449">
    <property type="entry name" value="Tscrpt_reg_AraC-type_HTH"/>
</dbReference>
<protein>
    <submittedName>
        <fullName evidence="5">AraC family transcriptional regulator</fullName>
    </submittedName>
</protein>
<sequence>MNHPTPVIGKFYDRTGISFPIGNIRCHALKFSFEQLHRSFPSHSHSSNSWEIHYIAYGKGRITLAHIPFQVGPDDLFITGPHMEHSQTPDPDDPMAEYCVYLKFESRNSTLIQGKNPEFLNRFLSTDQYLGQDKQNLHSLMQTLFQELEHRTIGYRTVLEALLTQLLVLIVRDLEVAEHPEPSAEFSLTDRNYLMIEESFLYEYRDLTLEKLASRLALSPRQTERLLRKHYGKTFLRKKFEAKMSAALVLLRDPANTITDLSVMLGYSSVEHFSAAFRQYYGISPREWRKKT</sequence>
<dbReference type="PANTHER" id="PTHR43280">
    <property type="entry name" value="ARAC-FAMILY TRANSCRIPTIONAL REGULATOR"/>
    <property type="match status" value="1"/>
</dbReference>
<dbReference type="AlphaFoldDB" id="A0A9D2BI69"/>
<dbReference type="SUPFAM" id="SSF46689">
    <property type="entry name" value="Homeodomain-like"/>
    <property type="match status" value="1"/>
</dbReference>
<name>A0A9D2BI69_9FIRM</name>
<dbReference type="EMBL" id="DXEK01000090">
    <property type="protein sequence ID" value="HIX77051.1"/>
    <property type="molecule type" value="Genomic_DNA"/>
</dbReference>
<dbReference type="InterPro" id="IPR018060">
    <property type="entry name" value="HTH_AraC"/>
</dbReference>
<dbReference type="Gene3D" id="1.10.10.60">
    <property type="entry name" value="Homeodomain-like"/>
    <property type="match status" value="1"/>
</dbReference>
<dbReference type="InterPro" id="IPR014710">
    <property type="entry name" value="RmlC-like_jellyroll"/>
</dbReference>
<dbReference type="GO" id="GO:0043565">
    <property type="term" value="F:sequence-specific DNA binding"/>
    <property type="evidence" value="ECO:0007669"/>
    <property type="project" value="InterPro"/>
</dbReference>
<keyword evidence="2" id="KW-0238">DNA-binding</keyword>
<dbReference type="PANTHER" id="PTHR43280:SF2">
    <property type="entry name" value="HTH-TYPE TRANSCRIPTIONAL REGULATOR EXSA"/>
    <property type="match status" value="1"/>
</dbReference>
<dbReference type="InterPro" id="IPR037923">
    <property type="entry name" value="HTH-like"/>
</dbReference>
<evidence type="ECO:0000256" key="2">
    <source>
        <dbReference type="ARBA" id="ARBA00023125"/>
    </source>
</evidence>
<reference evidence="5" key="2">
    <citation type="submission" date="2021-04" db="EMBL/GenBank/DDBJ databases">
        <authorList>
            <person name="Gilroy R."/>
        </authorList>
    </citation>
    <scope>NUCLEOTIDE SEQUENCE</scope>
    <source>
        <strain evidence="5">CHK183-1962</strain>
    </source>
</reference>
<keyword evidence="3" id="KW-0804">Transcription</keyword>
<keyword evidence="1" id="KW-0805">Transcription regulation</keyword>